<reference evidence="1 2" key="1">
    <citation type="submission" date="2016-08" db="EMBL/GenBank/DDBJ databases">
        <title>Genomes of anaerobic fungi encode conserved fungal cellulosomes for biomass hydrolysis.</title>
        <authorList>
            <consortium name="DOE Joint Genome Institute"/>
            <person name="Haitjema C.H."/>
            <person name="Gilmore S.P."/>
            <person name="Henske J.K."/>
            <person name="Solomon K.V."/>
            <person name="De Groot R."/>
            <person name="Kuo A."/>
            <person name="Mondo S.J."/>
            <person name="Salamov A.A."/>
            <person name="Labutti K."/>
            <person name="Zhao Z."/>
            <person name="Chiniquy J."/>
            <person name="Barry K."/>
            <person name="Brewer H.M."/>
            <person name="Purvine S.O."/>
            <person name="Wright A.T."/>
            <person name="Boxma B."/>
            <person name="Van Alen T."/>
            <person name="Hackstein J.H."/>
            <person name="Baker S.E."/>
            <person name="Grigoriev I.V."/>
            <person name="O'Malley M.A."/>
        </authorList>
    </citation>
    <scope>NUCLEOTIDE SEQUENCE [LARGE SCALE GENOMIC DNA]</scope>
    <source>
        <strain evidence="2">finn</strain>
    </source>
</reference>
<protein>
    <submittedName>
        <fullName evidence="1">Uncharacterized protein</fullName>
    </submittedName>
</protein>
<dbReference type="EMBL" id="MCFH01000012">
    <property type="protein sequence ID" value="ORX53884.1"/>
    <property type="molecule type" value="Genomic_DNA"/>
</dbReference>
<dbReference type="Proteomes" id="UP000193719">
    <property type="component" value="Unassembled WGS sequence"/>
</dbReference>
<name>A0A1Y1VE33_9FUNG</name>
<dbReference type="AlphaFoldDB" id="A0A1Y1VE33"/>
<sequence>MDNNNCNCKLSTIHFTELPKFKIKNKNNNDNFIYSDKLSKFYKDNKNDDKDDIEDGAISDEDVNSWVKFLNNPNDPMFRKEDTEDIYKKARSELLFLQDDEKFKKEYNKRLDSIIAEKSTRLP</sequence>
<organism evidence="1 2">
    <name type="scientific">Piromyces finnis</name>
    <dbReference type="NCBI Taxonomy" id="1754191"/>
    <lineage>
        <taxon>Eukaryota</taxon>
        <taxon>Fungi</taxon>
        <taxon>Fungi incertae sedis</taxon>
        <taxon>Chytridiomycota</taxon>
        <taxon>Chytridiomycota incertae sedis</taxon>
        <taxon>Neocallimastigomycetes</taxon>
        <taxon>Neocallimastigales</taxon>
        <taxon>Neocallimastigaceae</taxon>
        <taxon>Piromyces</taxon>
    </lineage>
</organism>
<comment type="caution">
    <text evidence="1">The sequence shown here is derived from an EMBL/GenBank/DDBJ whole genome shotgun (WGS) entry which is preliminary data.</text>
</comment>
<proteinExistence type="predicted"/>
<accession>A0A1Y1VE33</accession>
<evidence type="ECO:0000313" key="2">
    <source>
        <dbReference type="Proteomes" id="UP000193719"/>
    </source>
</evidence>
<gene>
    <name evidence="1" type="ORF">BCR36DRAFT_582105</name>
</gene>
<reference evidence="1 2" key="2">
    <citation type="submission" date="2016-08" db="EMBL/GenBank/DDBJ databases">
        <title>Pervasive Adenine N6-methylation of Active Genes in Fungi.</title>
        <authorList>
            <consortium name="DOE Joint Genome Institute"/>
            <person name="Mondo S.J."/>
            <person name="Dannebaum R.O."/>
            <person name="Kuo R.C."/>
            <person name="Labutti K."/>
            <person name="Haridas S."/>
            <person name="Kuo A."/>
            <person name="Salamov A."/>
            <person name="Ahrendt S.R."/>
            <person name="Lipzen A."/>
            <person name="Sullivan W."/>
            <person name="Andreopoulos W.B."/>
            <person name="Clum A."/>
            <person name="Lindquist E."/>
            <person name="Daum C."/>
            <person name="Ramamoorthy G.K."/>
            <person name="Gryganskyi A."/>
            <person name="Culley D."/>
            <person name="Magnuson J.K."/>
            <person name="James T.Y."/>
            <person name="O'Malley M.A."/>
            <person name="Stajich J.E."/>
            <person name="Spatafora J.W."/>
            <person name="Visel A."/>
            <person name="Grigoriev I.V."/>
        </authorList>
    </citation>
    <scope>NUCLEOTIDE SEQUENCE [LARGE SCALE GENOMIC DNA]</scope>
    <source>
        <strain evidence="2">finn</strain>
    </source>
</reference>
<keyword evidence="2" id="KW-1185">Reference proteome</keyword>
<evidence type="ECO:0000313" key="1">
    <source>
        <dbReference type="EMBL" id="ORX53884.1"/>
    </source>
</evidence>